<evidence type="ECO:0000259" key="1">
    <source>
        <dbReference type="Pfam" id="PF19810"/>
    </source>
</evidence>
<dbReference type="GeneID" id="41321068"/>
<sequence>MWSKPVQNSIRIMYACVSFETVMVVEPAVRYNVDEIHLFHYVRDPSQSDNVYSEFYDEVVSRLRASMPTIRIVEHASDPIYNFQKMLRCLLTSIEEVKTAYGDPEILINSSAGPSEFSAAAIVSALMTGTTAFTVGTKAYTVPKDRLRELYYENGRPVGLTSEIFDPRPIPAFDIDKPDENLVRSLRLYSQIREAKHSVTAVSIISALKNAGLWEYEPNIHEKKTDSKQKEIMYYQRHYIQAWQKHKWIDKPSSKAKYDLTEDGKNIIMTFYVDGQNNCN</sequence>
<dbReference type="RefSeq" id="WP_015504173.1">
    <property type="nucleotide sequence ID" value="NZ_CAYARL010000008.1"/>
</dbReference>
<evidence type="ECO:0000313" key="2">
    <source>
        <dbReference type="EMBL" id="AYQ54461.1"/>
    </source>
</evidence>
<dbReference type="AlphaFoldDB" id="A0A3G3IFB8"/>
<name>A0A3G3IFB8_9ARCH</name>
<gene>
    <name evidence="2" type="ORF">BKD89_01335</name>
</gene>
<evidence type="ECO:0000313" key="3">
    <source>
        <dbReference type="Proteomes" id="UP000273278"/>
    </source>
</evidence>
<feature type="domain" description="HFX-2341-like N-terminal" evidence="1">
    <location>
        <begin position="15"/>
        <end position="138"/>
    </location>
</feature>
<reference evidence="2 3" key="1">
    <citation type="submission" date="2016-10" db="EMBL/GenBank/DDBJ databases">
        <title>Complete genome of the TMA-utilizing, human hosted archaeon Methanomethylophilus alvus Gen. nov, sp. nov., strain Mx-05, derived from a pure culture.</title>
        <authorList>
            <person name="Brugere J.-F."/>
            <person name="Ben Hania W."/>
            <person name="Chaudhary P.P."/>
            <person name="Gaci N."/>
            <person name="Borrel G."/>
            <person name="Cao Van Tuat L."/>
            <person name="Fardeau M.-L."/>
            <person name="Harris H.M.B."/>
            <person name="O'Toole P.W."/>
            <person name="Ollivier B."/>
        </authorList>
    </citation>
    <scope>NUCLEOTIDE SEQUENCE [LARGE SCALE GENOMIC DNA]</scope>
    <source>
        <strain evidence="2 3">Mx-05</strain>
    </source>
</reference>
<dbReference type="Proteomes" id="UP000273278">
    <property type="component" value="Chromosome"/>
</dbReference>
<organism evidence="2 3">
    <name type="scientific">Methanomethylophilus alvi</name>
    <dbReference type="NCBI Taxonomy" id="1291540"/>
    <lineage>
        <taxon>Archaea</taxon>
        <taxon>Methanobacteriati</taxon>
        <taxon>Thermoplasmatota</taxon>
        <taxon>Thermoplasmata</taxon>
        <taxon>Methanomassiliicoccales</taxon>
        <taxon>Methanomethylophilaceae</taxon>
        <taxon>Methanomethylophilus</taxon>
    </lineage>
</organism>
<proteinExistence type="predicted"/>
<protein>
    <recommendedName>
        <fullName evidence="1">HFX-2341-like N-terminal domain-containing protein</fullName>
    </recommendedName>
</protein>
<accession>A0A3G3IFB8</accession>
<dbReference type="Pfam" id="PF19810">
    <property type="entry name" value="HFX_2341_N"/>
    <property type="match status" value="1"/>
</dbReference>
<dbReference type="OMA" id="DEIHLFH"/>
<dbReference type="EMBL" id="CP017686">
    <property type="protein sequence ID" value="AYQ54461.1"/>
    <property type="molecule type" value="Genomic_DNA"/>
</dbReference>
<dbReference type="InterPro" id="IPR046260">
    <property type="entry name" value="HFX_2341-like_N"/>
</dbReference>